<organism evidence="1 2">
    <name type="scientific">Mya arenaria</name>
    <name type="common">Soft-shell clam</name>
    <dbReference type="NCBI Taxonomy" id="6604"/>
    <lineage>
        <taxon>Eukaryota</taxon>
        <taxon>Metazoa</taxon>
        <taxon>Spiralia</taxon>
        <taxon>Lophotrochozoa</taxon>
        <taxon>Mollusca</taxon>
        <taxon>Bivalvia</taxon>
        <taxon>Autobranchia</taxon>
        <taxon>Heteroconchia</taxon>
        <taxon>Euheterodonta</taxon>
        <taxon>Imparidentia</taxon>
        <taxon>Neoheterodontei</taxon>
        <taxon>Myida</taxon>
        <taxon>Myoidea</taxon>
        <taxon>Myidae</taxon>
        <taxon>Mya</taxon>
    </lineage>
</organism>
<reference evidence="1" key="1">
    <citation type="submission" date="2022-11" db="EMBL/GenBank/DDBJ databases">
        <title>Centuries of genome instability and evolution in soft-shell clam transmissible cancer (bioRxiv).</title>
        <authorList>
            <person name="Hart S.F.M."/>
            <person name="Yonemitsu M.A."/>
            <person name="Giersch R.M."/>
            <person name="Beal B.F."/>
            <person name="Arriagada G."/>
            <person name="Davis B.W."/>
            <person name="Ostrander E.A."/>
            <person name="Goff S.P."/>
            <person name="Metzger M.J."/>
        </authorList>
    </citation>
    <scope>NUCLEOTIDE SEQUENCE</scope>
    <source>
        <strain evidence="1">MELC-2E11</strain>
        <tissue evidence="1">Siphon/mantle</tissue>
    </source>
</reference>
<dbReference type="EMBL" id="CP111024">
    <property type="protein sequence ID" value="WAR23486.1"/>
    <property type="molecule type" value="Genomic_DNA"/>
</dbReference>
<evidence type="ECO:0000313" key="2">
    <source>
        <dbReference type="Proteomes" id="UP001164746"/>
    </source>
</evidence>
<feature type="non-terminal residue" evidence="1">
    <location>
        <position position="160"/>
    </location>
</feature>
<sequence>SAFWTLVLFIQENGNVIDGEVTEQLDTTEISKLLTFSAANNGKYVISTNKQSEAIKKESLFSFLIESQIVYDDIREIEKQLAHAWTTTGFSNTSTNVNIISQADYMVSSSMRLSTKVSFSLKSDGVQITSNDVQDLSEETIAGIISSSSLTKKYSLVSTT</sequence>
<dbReference type="Proteomes" id="UP001164746">
    <property type="component" value="Chromosome 13"/>
</dbReference>
<accession>A0ABY7FWC4</accession>
<gene>
    <name evidence="1" type="ORF">MAR_037155</name>
</gene>
<proteinExistence type="predicted"/>
<name>A0ABY7FWC4_MYAAR</name>
<protein>
    <submittedName>
        <fullName evidence="1">Uncharacterized protein</fullName>
    </submittedName>
</protein>
<feature type="non-terminal residue" evidence="1">
    <location>
        <position position="1"/>
    </location>
</feature>
<keyword evidence="2" id="KW-1185">Reference proteome</keyword>
<evidence type="ECO:0000313" key="1">
    <source>
        <dbReference type="EMBL" id="WAR23486.1"/>
    </source>
</evidence>